<dbReference type="RefSeq" id="WP_125134703.1">
    <property type="nucleotide sequence ID" value="NZ_RRUC01000015.1"/>
</dbReference>
<comment type="caution">
    <text evidence="1">The sequence shown here is derived from an EMBL/GenBank/DDBJ whole genome shotgun (WGS) entry which is preliminary data.</text>
</comment>
<dbReference type="STRING" id="1263831.F543_5760"/>
<gene>
    <name evidence="1" type="ORF">EIM44_04430</name>
</gene>
<dbReference type="InterPro" id="IPR010877">
    <property type="entry name" value="Phage_Mu_Gp46"/>
</dbReference>
<dbReference type="EMBL" id="RRUC01000015">
    <property type="protein sequence ID" value="RRN04690.1"/>
    <property type="molecule type" value="Genomic_DNA"/>
</dbReference>
<dbReference type="AlphaFoldDB" id="A0A3R8LFN4"/>
<reference evidence="1 2" key="1">
    <citation type="submission" date="2018-11" db="EMBL/GenBank/DDBJ databases">
        <title>Whole genome sequence of Bibersteinia trehalosi strain OADDL-BT1 an multidrug resistant pathogen isolate.</title>
        <authorList>
            <person name="Couger M."/>
            <person name="Ramachandran A."/>
        </authorList>
    </citation>
    <scope>NUCLEOTIDE SEQUENCE [LARGE SCALE GENOMIC DNA]</scope>
    <source>
        <strain evidence="1 2">OADDL-BT1</strain>
    </source>
</reference>
<dbReference type="Pfam" id="PF07409">
    <property type="entry name" value="GP46"/>
    <property type="match status" value="1"/>
</dbReference>
<accession>A0A3R8LFN4</accession>
<evidence type="ECO:0000313" key="2">
    <source>
        <dbReference type="Proteomes" id="UP000276010"/>
    </source>
</evidence>
<evidence type="ECO:0000313" key="1">
    <source>
        <dbReference type="EMBL" id="RRN04690.1"/>
    </source>
</evidence>
<organism evidence="1 2">
    <name type="scientific">Bibersteinia trehalosi</name>
    <name type="common">Pasteurella trehalosi</name>
    <dbReference type="NCBI Taxonomy" id="47735"/>
    <lineage>
        <taxon>Bacteria</taxon>
        <taxon>Pseudomonadati</taxon>
        <taxon>Pseudomonadota</taxon>
        <taxon>Gammaproteobacteria</taxon>
        <taxon>Pasteurellales</taxon>
        <taxon>Pasteurellaceae</taxon>
        <taxon>Bibersteinia</taxon>
    </lineage>
</organism>
<evidence type="ECO:0008006" key="3">
    <source>
        <dbReference type="Google" id="ProtNLM"/>
    </source>
</evidence>
<name>A0A3R8LFN4_BIBTR</name>
<protein>
    <recommendedName>
        <fullName evidence="3">Phage protein GP46</fullName>
    </recommendedName>
</protein>
<dbReference type="Proteomes" id="UP000276010">
    <property type="component" value="Unassembled WGS sequence"/>
</dbReference>
<proteinExistence type="predicted"/>
<sequence>MSDLALQWRDGEGDLVLDNESLLLDETLTNAIIISLFTDLRVGNERGWWGDSYNTDGHQMGSKLWTLSRSKQLSEILGDAQRYAEQALKWMIADGVVRSYQVVASNPKHSVLLLEISVVLPDGSTEQRTFNASWSV</sequence>